<evidence type="ECO:0000256" key="11">
    <source>
        <dbReference type="PIRSR" id="PIRSR000495-1"/>
    </source>
</evidence>
<evidence type="ECO:0000313" key="14">
    <source>
        <dbReference type="EMBL" id="HIV04194.1"/>
    </source>
</evidence>
<dbReference type="Pfam" id="PF00117">
    <property type="entry name" value="GATase"/>
    <property type="match status" value="1"/>
</dbReference>
<dbReference type="PROSITE" id="PS51274">
    <property type="entry name" value="GATASE_COBBQ"/>
    <property type="match status" value="1"/>
</dbReference>
<keyword evidence="6 10" id="KW-0368">Histidine biosynthesis</keyword>
<comment type="pathway">
    <text evidence="1 10">Amino-acid biosynthesis; L-histidine biosynthesis; L-histidine from 5-phospho-alpha-D-ribose 1-diphosphate: step 5/9.</text>
</comment>
<evidence type="ECO:0000256" key="12">
    <source>
        <dbReference type="SAM" id="MobiDB-lite"/>
    </source>
</evidence>
<dbReference type="GO" id="GO:0016829">
    <property type="term" value="F:lyase activity"/>
    <property type="evidence" value="ECO:0007669"/>
    <property type="project" value="UniProtKB-KW"/>
</dbReference>
<comment type="subcellular location">
    <subcellularLocation>
        <location evidence="10">Cytoplasm</location>
    </subcellularLocation>
</comment>
<evidence type="ECO:0000256" key="1">
    <source>
        <dbReference type="ARBA" id="ARBA00005091"/>
    </source>
</evidence>
<dbReference type="PIRSF" id="PIRSF000495">
    <property type="entry name" value="Amidotransf_hisH"/>
    <property type="match status" value="1"/>
</dbReference>
<dbReference type="InterPro" id="IPR029062">
    <property type="entry name" value="Class_I_gatase-like"/>
</dbReference>
<dbReference type="Proteomes" id="UP000886812">
    <property type="component" value="Unassembled WGS sequence"/>
</dbReference>
<feature type="active site" evidence="10 11">
    <location>
        <position position="222"/>
    </location>
</feature>
<comment type="subunit">
    <text evidence="2 10">Heterodimer of HisH and HisF.</text>
</comment>
<evidence type="ECO:0000256" key="4">
    <source>
        <dbReference type="ARBA" id="ARBA00022801"/>
    </source>
</evidence>
<comment type="catalytic activity">
    <reaction evidence="8 10">
        <text>5-[(5-phospho-1-deoxy-D-ribulos-1-ylimino)methylamino]-1-(5-phospho-beta-D-ribosyl)imidazole-4-carboxamide + L-glutamine = D-erythro-1-(imidazol-4-yl)glycerol 3-phosphate + 5-amino-1-(5-phospho-beta-D-ribosyl)imidazole-4-carboxamide + L-glutamate + H(+)</text>
        <dbReference type="Rhea" id="RHEA:24793"/>
        <dbReference type="ChEBI" id="CHEBI:15378"/>
        <dbReference type="ChEBI" id="CHEBI:29985"/>
        <dbReference type="ChEBI" id="CHEBI:58278"/>
        <dbReference type="ChEBI" id="CHEBI:58359"/>
        <dbReference type="ChEBI" id="CHEBI:58475"/>
        <dbReference type="ChEBI" id="CHEBI:58525"/>
        <dbReference type="EC" id="4.3.2.10"/>
    </reaction>
</comment>
<keyword evidence="4 10" id="KW-0378">Hydrolase</keyword>
<dbReference type="PANTHER" id="PTHR42701:SF1">
    <property type="entry name" value="IMIDAZOLE GLYCEROL PHOSPHATE SYNTHASE SUBUNIT HISH"/>
    <property type="match status" value="1"/>
</dbReference>
<feature type="domain" description="Glutamine amidotransferase" evidence="13">
    <location>
        <begin position="39"/>
        <end position="236"/>
    </location>
</feature>
<evidence type="ECO:0000256" key="10">
    <source>
        <dbReference type="HAMAP-Rule" id="MF_00278"/>
    </source>
</evidence>
<evidence type="ECO:0000259" key="13">
    <source>
        <dbReference type="Pfam" id="PF00117"/>
    </source>
</evidence>
<dbReference type="GO" id="GO:0000105">
    <property type="term" value="P:L-histidine biosynthetic process"/>
    <property type="evidence" value="ECO:0007669"/>
    <property type="project" value="UniProtKB-UniRule"/>
</dbReference>
<keyword evidence="10" id="KW-0963">Cytoplasm</keyword>
<dbReference type="CDD" id="cd01748">
    <property type="entry name" value="GATase1_IGP_Synthase"/>
    <property type="match status" value="1"/>
</dbReference>
<dbReference type="GO" id="GO:0000107">
    <property type="term" value="F:imidazoleglycerol-phosphate synthase activity"/>
    <property type="evidence" value="ECO:0007669"/>
    <property type="project" value="UniProtKB-UniRule"/>
</dbReference>
<reference evidence="14" key="2">
    <citation type="journal article" date="2021" name="PeerJ">
        <title>Extensive microbial diversity within the chicken gut microbiome revealed by metagenomics and culture.</title>
        <authorList>
            <person name="Gilroy R."/>
            <person name="Ravi A."/>
            <person name="Getino M."/>
            <person name="Pursley I."/>
            <person name="Horton D.L."/>
            <person name="Alikhan N.F."/>
            <person name="Baker D."/>
            <person name="Gharbi K."/>
            <person name="Hall N."/>
            <person name="Watson M."/>
            <person name="Adriaenssens E.M."/>
            <person name="Foster-Nyarko E."/>
            <person name="Jarju S."/>
            <person name="Secka A."/>
            <person name="Antonio M."/>
            <person name="Oren A."/>
            <person name="Chaudhuri R.R."/>
            <person name="La Ragione R."/>
            <person name="Hildebrand F."/>
            <person name="Pallen M.J."/>
        </authorList>
    </citation>
    <scope>NUCLEOTIDE SEQUENCE</scope>
    <source>
        <strain evidence="14">10669</strain>
    </source>
</reference>
<dbReference type="EMBL" id="DVOG01000088">
    <property type="protein sequence ID" value="HIV04194.1"/>
    <property type="molecule type" value="Genomic_DNA"/>
</dbReference>
<evidence type="ECO:0000256" key="8">
    <source>
        <dbReference type="ARBA" id="ARBA00047838"/>
    </source>
</evidence>
<name>A0A9D1T195_9BACT</name>
<dbReference type="InterPro" id="IPR017926">
    <property type="entry name" value="GATASE"/>
</dbReference>
<evidence type="ECO:0000313" key="15">
    <source>
        <dbReference type="Proteomes" id="UP000886812"/>
    </source>
</evidence>
<evidence type="ECO:0000256" key="9">
    <source>
        <dbReference type="ARBA" id="ARBA00049534"/>
    </source>
</evidence>
<dbReference type="NCBIfam" id="TIGR01855">
    <property type="entry name" value="IMP_synth_hisH"/>
    <property type="match status" value="1"/>
</dbReference>
<protein>
    <recommendedName>
        <fullName evidence="10">Imidazole glycerol phosphate synthase subunit HisH</fullName>
        <ecNumber evidence="10">4.3.2.10</ecNumber>
    </recommendedName>
    <alternativeName>
        <fullName evidence="10">IGP synthase glutaminase subunit</fullName>
        <ecNumber evidence="10">3.5.1.2</ecNumber>
    </alternativeName>
    <alternativeName>
        <fullName evidence="10">IGP synthase subunit HisH</fullName>
    </alternativeName>
    <alternativeName>
        <fullName evidence="10">ImGP synthase subunit HisH</fullName>
        <shortName evidence="10">IGPS subunit HisH</shortName>
    </alternativeName>
</protein>
<dbReference type="GO" id="GO:0005737">
    <property type="term" value="C:cytoplasm"/>
    <property type="evidence" value="ECO:0007669"/>
    <property type="project" value="UniProtKB-SubCell"/>
</dbReference>
<keyword evidence="7 10" id="KW-0456">Lyase</keyword>
<accession>A0A9D1T195</accession>
<keyword evidence="5 10" id="KW-0315">Glutamine amidotransferase</keyword>
<organism evidence="14 15">
    <name type="scientific">Candidatus Spyradosoma merdigallinarum</name>
    <dbReference type="NCBI Taxonomy" id="2840950"/>
    <lineage>
        <taxon>Bacteria</taxon>
        <taxon>Pseudomonadati</taxon>
        <taxon>Verrucomicrobiota</taxon>
        <taxon>Opitutia</taxon>
        <taxon>Opitutia incertae sedis</taxon>
        <taxon>Candidatus Spyradosoma</taxon>
    </lineage>
</organism>
<comment type="catalytic activity">
    <reaction evidence="9 10">
        <text>L-glutamine + H2O = L-glutamate + NH4(+)</text>
        <dbReference type="Rhea" id="RHEA:15889"/>
        <dbReference type="ChEBI" id="CHEBI:15377"/>
        <dbReference type="ChEBI" id="CHEBI:28938"/>
        <dbReference type="ChEBI" id="CHEBI:29985"/>
        <dbReference type="ChEBI" id="CHEBI:58359"/>
        <dbReference type="EC" id="3.5.1.2"/>
    </reaction>
</comment>
<dbReference type="Gene3D" id="3.40.50.880">
    <property type="match status" value="1"/>
</dbReference>
<dbReference type="PROSITE" id="PS51273">
    <property type="entry name" value="GATASE_TYPE_1"/>
    <property type="match status" value="1"/>
</dbReference>
<proteinExistence type="inferred from homology"/>
<sequence length="242" mass="26509">MLRESAGVRLRNQPARGGRPAQHEGGPVNGSGGGVPVALIDYGMGNLRSVLRALEKTGGNVRIAREPAETAGAAALVFPGQGAIVDAMREIRRTGFDAFIKDWIAADKPFFGVCLGLQMLFEHSEEGGVPGLGVFRGNVRRFENSRERKVPHMGWNTISVRRENAGTLAEGIEPEGESFYFVHSYYVETPEKDIVWSETEYGVRFVSAVRRGNVFATQFHPEKSQAKGLKLYENFLRAAANA</sequence>
<dbReference type="GO" id="GO:0004359">
    <property type="term" value="F:glutaminase activity"/>
    <property type="evidence" value="ECO:0007669"/>
    <property type="project" value="UniProtKB-EC"/>
</dbReference>
<evidence type="ECO:0000256" key="3">
    <source>
        <dbReference type="ARBA" id="ARBA00022605"/>
    </source>
</evidence>
<evidence type="ECO:0000256" key="6">
    <source>
        <dbReference type="ARBA" id="ARBA00023102"/>
    </source>
</evidence>
<evidence type="ECO:0000256" key="2">
    <source>
        <dbReference type="ARBA" id="ARBA00011152"/>
    </source>
</evidence>
<feature type="active site" evidence="10 11">
    <location>
        <position position="220"/>
    </location>
</feature>
<reference evidence="14" key="1">
    <citation type="submission" date="2020-10" db="EMBL/GenBank/DDBJ databases">
        <authorList>
            <person name="Gilroy R."/>
        </authorList>
    </citation>
    <scope>NUCLEOTIDE SEQUENCE</scope>
    <source>
        <strain evidence="14">10669</strain>
    </source>
</reference>
<evidence type="ECO:0000256" key="5">
    <source>
        <dbReference type="ARBA" id="ARBA00022962"/>
    </source>
</evidence>
<dbReference type="InterPro" id="IPR010139">
    <property type="entry name" value="Imidazole-glycPsynth_HisH"/>
</dbReference>
<comment type="function">
    <text evidence="10">IGPS catalyzes the conversion of PRFAR and glutamine to IGP, AICAR and glutamate. The HisH subunit catalyzes the hydrolysis of glutamine to glutamate and ammonia as part of the synthesis of IGP and AICAR. The resulting ammonia molecule is channeled to the active site of HisF.</text>
</comment>
<dbReference type="EC" id="3.5.1.2" evidence="10"/>
<dbReference type="EC" id="4.3.2.10" evidence="10"/>
<evidence type="ECO:0000256" key="7">
    <source>
        <dbReference type="ARBA" id="ARBA00023239"/>
    </source>
</evidence>
<dbReference type="HAMAP" id="MF_00278">
    <property type="entry name" value="HisH"/>
    <property type="match status" value="1"/>
</dbReference>
<dbReference type="SUPFAM" id="SSF52317">
    <property type="entry name" value="Class I glutamine amidotransferase-like"/>
    <property type="match status" value="1"/>
</dbReference>
<feature type="active site" description="Nucleophile" evidence="10 11">
    <location>
        <position position="114"/>
    </location>
</feature>
<gene>
    <name evidence="10 14" type="primary">hisH</name>
    <name evidence="14" type="ORF">IAC75_03460</name>
</gene>
<feature type="region of interest" description="Disordered" evidence="12">
    <location>
        <begin position="1"/>
        <end position="30"/>
    </location>
</feature>
<dbReference type="PANTHER" id="PTHR42701">
    <property type="entry name" value="IMIDAZOLE GLYCEROL PHOSPHATE SYNTHASE SUBUNIT HISH"/>
    <property type="match status" value="1"/>
</dbReference>
<keyword evidence="3 10" id="KW-0028">Amino-acid biosynthesis</keyword>
<comment type="caution">
    <text evidence="14">The sequence shown here is derived from an EMBL/GenBank/DDBJ whole genome shotgun (WGS) entry which is preliminary data.</text>
</comment>
<dbReference type="AlphaFoldDB" id="A0A9D1T195"/>